<reference evidence="1" key="2">
    <citation type="submission" date="2023-04" db="EMBL/GenBank/DDBJ databases">
        <title>'Rhodoalgimonas zhirmunskyi' gen. nov., isolated from a red alga.</title>
        <authorList>
            <person name="Nedashkovskaya O.I."/>
            <person name="Otstavnykh N.Y."/>
            <person name="Bystritskaya E.P."/>
            <person name="Balabanova L.A."/>
            <person name="Isaeva M.P."/>
        </authorList>
    </citation>
    <scope>NUCLEOTIDE SEQUENCE</scope>
    <source>
        <strain evidence="1">10Alg 79</strain>
    </source>
</reference>
<reference evidence="1" key="1">
    <citation type="submission" date="2022-07" db="EMBL/GenBank/DDBJ databases">
        <authorList>
            <person name="Otstavnykh N."/>
            <person name="Isaeva M."/>
            <person name="Bystritskaya E."/>
        </authorList>
    </citation>
    <scope>NUCLEOTIDE SEQUENCE</scope>
    <source>
        <strain evidence="1">10Alg 79</strain>
    </source>
</reference>
<dbReference type="InterPro" id="IPR012674">
    <property type="entry name" value="Calycin"/>
</dbReference>
<keyword evidence="2" id="KW-1185">Reference proteome</keyword>
<dbReference type="Gene3D" id="2.40.128.20">
    <property type="match status" value="1"/>
</dbReference>
<proteinExistence type="predicted"/>
<dbReference type="Proteomes" id="UP001227162">
    <property type="component" value="Unassembled WGS sequence"/>
</dbReference>
<sequence>MVGAIGAPPGGRQIWTAGPGHLQLVQGGGGIAPGVYATDKPGRLRPQKGEVIWVLWVDDGHRTAVLSVPSGRWALILNRGKRIPADRRRAALDILDWSGFDLASLREG</sequence>
<dbReference type="AlphaFoldDB" id="A0AAJ1X8J2"/>
<dbReference type="EMBL" id="JANFFA010000005">
    <property type="protein sequence ID" value="MDQ2095692.1"/>
    <property type="molecule type" value="Genomic_DNA"/>
</dbReference>
<dbReference type="SUPFAM" id="SSF50814">
    <property type="entry name" value="Lipocalins"/>
    <property type="match status" value="1"/>
</dbReference>
<name>A0AAJ1X8J2_9RHOB</name>
<organism evidence="1 2">
    <name type="scientific">Rhodalgimonas zhirmunskyi</name>
    <dbReference type="NCBI Taxonomy" id="2964767"/>
    <lineage>
        <taxon>Bacteria</taxon>
        <taxon>Pseudomonadati</taxon>
        <taxon>Pseudomonadota</taxon>
        <taxon>Alphaproteobacteria</taxon>
        <taxon>Rhodobacterales</taxon>
        <taxon>Roseobacteraceae</taxon>
        <taxon>Rhodalgimonas</taxon>
    </lineage>
</organism>
<evidence type="ECO:0000313" key="2">
    <source>
        <dbReference type="Proteomes" id="UP001227162"/>
    </source>
</evidence>
<gene>
    <name evidence="1" type="ORF">NOI20_16360</name>
</gene>
<dbReference type="RefSeq" id="WP_317627312.1">
    <property type="nucleotide sequence ID" value="NZ_JANFFA010000005.1"/>
</dbReference>
<comment type="caution">
    <text evidence="1">The sequence shown here is derived from an EMBL/GenBank/DDBJ whole genome shotgun (WGS) entry which is preliminary data.</text>
</comment>
<accession>A0AAJ1X8J2</accession>
<evidence type="ECO:0000313" key="1">
    <source>
        <dbReference type="EMBL" id="MDQ2095692.1"/>
    </source>
</evidence>
<protein>
    <submittedName>
        <fullName evidence="1">Lipocalin family protein</fullName>
    </submittedName>
</protein>